<organism evidence="14 15">
    <name type="scientific">Natribacillus halophilus</name>
    <dbReference type="NCBI Taxonomy" id="549003"/>
    <lineage>
        <taxon>Bacteria</taxon>
        <taxon>Bacillati</taxon>
        <taxon>Bacillota</taxon>
        <taxon>Bacilli</taxon>
        <taxon>Bacillales</taxon>
        <taxon>Bacillaceae</taxon>
        <taxon>Natribacillus</taxon>
    </lineage>
</organism>
<sequence>MYSIIVNKCSGNGKGALIWKQVKKALQTKEIDYQVYFTKRSNHATAIVREINGGVIIVIGGDGTIHEVINGLIGAKTPVGIIPAGSGNDFAKALDIPTNAREALDRILHGKQQAVDIGRINGKCCVTVIGVGFDGKVAQTVNASKSKRWLNVIRFGKLSYVISVFKVLLSYKPVDITITVDGHKEDITNVWLIAVANFPYYAGGMAICPNAKGNDGFLELCVVHGMSRLQFVRAFPGVFKGKHVSHPAVKMLTGKQIEISSSTAMIVHGDGEIIGQTPIKIDVEKEALNVI</sequence>
<dbReference type="GO" id="GO:0008654">
    <property type="term" value="P:phospholipid biosynthetic process"/>
    <property type="evidence" value="ECO:0007669"/>
    <property type="project" value="UniProtKB-KW"/>
</dbReference>
<evidence type="ECO:0000256" key="7">
    <source>
        <dbReference type="ARBA" id="ARBA00022777"/>
    </source>
</evidence>
<evidence type="ECO:0000313" key="14">
    <source>
        <dbReference type="EMBL" id="SDI27314.1"/>
    </source>
</evidence>
<evidence type="ECO:0000256" key="4">
    <source>
        <dbReference type="ARBA" id="ARBA00022679"/>
    </source>
</evidence>
<dbReference type="SUPFAM" id="SSF111331">
    <property type="entry name" value="NAD kinase/diacylglycerol kinase-like"/>
    <property type="match status" value="1"/>
</dbReference>
<dbReference type="Proteomes" id="UP000198853">
    <property type="component" value="Unassembled WGS sequence"/>
</dbReference>
<evidence type="ECO:0000313" key="15">
    <source>
        <dbReference type="Proteomes" id="UP000198853"/>
    </source>
</evidence>
<dbReference type="GO" id="GO:0005524">
    <property type="term" value="F:ATP binding"/>
    <property type="evidence" value="ECO:0007669"/>
    <property type="project" value="UniProtKB-KW"/>
</dbReference>
<evidence type="ECO:0000256" key="9">
    <source>
        <dbReference type="ARBA" id="ARBA00022842"/>
    </source>
</evidence>
<accession>A0A1G8J7V0</accession>
<evidence type="ECO:0000256" key="10">
    <source>
        <dbReference type="ARBA" id="ARBA00023098"/>
    </source>
</evidence>
<dbReference type="PROSITE" id="PS50146">
    <property type="entry name" value="DAGK"/>
    <property type="match status" value="1"/>
</dbReference>
<comment type="cofactor">
    <cofactor evidence="1">
        <name>Mg(2+)</name>
        <dbReference type="ChEBI" id="CHEBI:18420"/>
    </cofactor>
</comment>
<evidence type="ECO:0000256" key="3">
    <source>
        <dbReference type="ARBA" id="ARBA00022516"/>
    </source>
</evidence>
<evidence type="ECO:0000256" key="12">
    <source>
        <dbReference type="ARBA" id="ARBA00023264"/>
    </source>
</evidence>
<dbReference type="GO" id="GO:0016301">
    <property type="term" value="F:kinase activity"/>
    <property type="evidence" value="ECO:0007669"/>
    <property type="project" value="UniProtKB-KW"/>
</dbReference>
<comment type="similarity">
    <text evidence="2">Belongs to the diacylglycerol/lipid kinase family.</text>
</comment>
<dbReference type="Pfam" id="PF00781">
    <property type="entry name" value="DAGK_cat"/>
    <property type="match status" value="1"/>
</dbReference>
<dbReference type="GO" id="GO:0046872">
    <property type="term" value="F:metal ion binding"/>
    <property type="evidence" value="ECO:0007669"/>
    <property type="project" value="UniProtKB-KW"/>
</dbReference>
<dbReference type="Pfam" id="PF19279">
    <property type="entry name" value="YegS_C"/>
    <property type="match status" value="1"/>
</dbReference>
<dbReference type="AlphaFoldDB" id="A0A1G8J7V0"/>
<dbReference type="RefSeq" id="WP_090395582.1">
    <property type="nucleotide sequence ID" value="NZ_FNEN01000001.1"/>
</dbReference>
<dbReference type="InterPro" id="IPR050187">
    <property type="entry name" value="Lipid_Phosphate_FormReg"/>
</dbReference>
<keyword evidence="4" id="KW-0808">Transferase</keyword>
<dbReference type="PANTHER" id="PTHR12358:SF106">
    <property type="entry name" value="LIPID KINASE YEGS"/>
    <property type="match status" value="1"/>
</dbReference>
<keyword evidence="8" id="KW-0067">ATP-binding</keyword>
<evidence type="ECO:0000256" key="5">
    <source>
        <dbReference type="ARBA" id="ARBA00022723"/>
    </source>
</evidence>
<keyword evidence="5" id="KW-0479">Metal-binding</keyword>
<keyword evidence="12" id="KW-1208">Phospholipid metabolism</keyword>
<dbReference type="EMBL" id="FNEN01000001">
    <property type="protein sequence ID" value="SDI27314.1"/>
    <property type="molecule type" value="Genomic_DNA"/>
</dbReference>
<protein>
    <submittedName>
        <fullName evidence="14">Lipid kinase, YegS/Rv2252/BmrU family</fullName>
    </submittedName>
</protein>
<dbReference type="PANTHER" id="PTHR12358">
    <property type="entry name" value="SPHINGOSINE KINASE"/>
    <property type="match status" value="1"/>
</dbReference>
<dbReference type="InterPro" id="IPR017438">
    <property type="entry name" value="ATP-NAD_kinase_N"/>
</dbReference>
<keyword evidence="15" id="KW-1185">Reference proteome</keyword>
<keyword evidence="7 14" id="KW-0418">Kinase</keyword>
<dbReference type="InterPro" id="IPR045540">
    <property type="entry name" value="YegS/DAGK_C"/>
</dbReference>
<keyword evidence="11" id="KW-0594">Phospholipid biosynthesis</keyword>
<keyword evidence="6" id="KW-0547">Nucleotide-binding</keyword>
<dbReference type="InterPro" id="IPR001206">
    <property type="entry name" value="Diacylglycerol_kinase_cat_dom"/>
</dbReference>
<evidence type="ECO:0000256" key="2">
    <source>
        <dbReference type="ARBA" id="ARBA00005983"/>
    </source>
</evidence>
<evidence type="ECO:0000256" key="6">
    <source>
        <dbReference type="ARBA" id="ARBA00022741"/>
    </source>
</evidence>
<dbReference type="Gene3D" id="3.40.50.10330">
    <property type="entry name" value="Probable inorganic polyphosphate/atp-NAD kinase, domain 1"/>
    <property type="match status" value="1"/>
</dbReference>
<dbReference type="Gene3D" id="2.60.200.40">
    <property type="match status" value="1"/>
</dbReference>
<proteinExistence type="inferred from homology"/>
<evidence type="ECO:0000256" key="8">
    <source>
        <dbReference type="ARBA" id="ARBA00022840"/>
    </source>
</evidence>
<feature type="domain" description="DAGKc" evidence="13">
    <location>
        <begin position="1"/>
        <end position="124"/>
    </location>
</feature>
<dbReference type="SMART" id="SM00046">
    <property type="entry name" value="DAGKc"/>
    <property type="match status" value="1"/>
</dbReference>
<keyword evidence="9" id="KW-0460">Magnesium</keyword>
<dbReference type="InterPro" id="IPR005218">
    <property type="entry name" value="Diacylglycerol/lipid_kinase"/>
</dbReference>
<gene>
    <name evidence="14" type="ORF">SAMN04488123_10182</name>
</gene>
<reference evidence="14 15" key="1">
    <citation type="submission" date="2016-10" db="EMBL/GenBank/DDBJ databases">
        <authorList>
            <person name="de Groot N.N."/>
        </authorList>
    </citation>
    <scope>NUCLEOTIDE SEQUENCE [LARGE SCALE GENOMIC DNA]</scope>
    <source>
        <strain evidence="14 15">DSM 21771</strain>
    </source>
</reference>
<dbReference type="InterPro" id="IPR016064">
    <property type="entry name" value="NAD/diacylglycerol_kinase_sf"/>
</dbReference>
<keyword evidence="3" id="KW-0444">Lipid biosynthesis</keyword>
<keyword evidence="10" id="KW-0443">Lipid metabolism</keyword>
<evidence type="ECO:0000259" key="13">
    <source>
        <dbReference type="PROSITE" id="PS50146"/>
    </source>
</evidence>
<evidence type="ECO:0000256" key="11">
    <source>
        <dbReference type="ARBA" id="ARBA00023209"/>
    </source>
</evidence>
<dbReference type="GO" id="GO:0005886">
    <property type="term" value="C:plasma membrane"/>
    <property type="evidence" value="ECO:0007669"/>
    <property type="project" value="TreeGrafter"/>
</dbReference>
<name>A0A1G8J7V0_9BACI</name>
<evidence type="ECO:0000256" key="1">
    <source>
        <dbReference type="ARBA" id="ARBA00001946"/>
    </source>
</evidence>
<dbReference type="OrthoDB" id="9786026at2"/>
<dbReference type="NCBIfam" id="TIGR00147">
    <property type="entry name" value="YegS/Rv2252/BmrU family lipid kinase"/>
    <property type="match status" value="1"/>
</dbReference>